<dbReference type="CDD" id="cd00077">
    <property type="entry name" value="HDc"/>
    <property type="match status" value="1"/>
</dbReference>
<dbReference type="InterPro" id="IPR037522">
    <property type="entry name" value="HD_GYP_dom"/>
</dbReference>
<dbReference type="AlphaFoldDB" id="A0A9Y2EVV3"/>
<dbReference type="PROSITE" id="PS51832">
    <property type="entry name" value="HD_GYP"/>
    <property type="match status" value="1"/>
</dbReference>
<protein>
    <submittedName>
        <fullName evidence="2">HD domain-containing phosphohydrolase</fullName>
    </submittedName>
</protein>
<name>A0A9Y2EVV3_9FIRM</name>
<dbReference type="InterPro" id="IPR006675">
    <property type="entry name" value="HDIG_dom"/>
</dbReference>
<proteinExistence type="predicted"/>
<dbReference type="KEGG" id="sgbi:P3F81_05320"/>
<gene>
    <name evidence="2" type="ORF">P3F81_05320</name>
</gene>
<organism evidence="2 3">
    <name type="scientific">Selenobaculum gibii</name>
    <dbReference type="NCBI Taxonomy" id="3054208"/>
    <lineage>
        <taxon>Bacteria</taxon>
        <taxon>Bacillati</taxon>
        <taxon>Bacillota</taxon>
        <taxon>Negativicutes</taxon>
        <taxon>Selenomonadales</taxon>
        <taxon>Selenomonadaceae</taxon>
        <taxon>Selenobaculum</taxon>
    </lineage>
</organism>
<dbReference type="RefSeq" id="WP_147670670.1">
    <property type="nucleotide sequence ID" value="NZ_CP120678.1"/>
</dbReference>
<evidence type="ECO:0000259" key="1">
    <source>
        <dbReference type="PROSITE" id="PS51832"/>
    </source>
</evidence>
<dbReference type="PANTHER" id="PTHR43155:SF2">
    <property type="entry name" value="CYCLIC DI-GMP PHOSPHODIESTERASE PA4108"/>
    <property type="match status" value="1"/>
</dbReference>
<evidence type="ECO:0000313" key="2">
    <source>
        <dbReference type="EMBL" id="WIW71719.1"/>
    </source>
</evidence>
<dbReference type="Pfam" id="PF13487">
    <property type="entry name" value="HD_5"/>
    <property type="match status" value="1"/>
</dbReference>
<evidence type="ECO:0000313" key="3">
    <source>
        <dbReference type="Proteomes" id="UP001243623"/>
    </source>
</evidence>
<reference evidence="2" key="1">
    <citation type="submission" date="2023-03" db="EMBL/GenBank/DDBJ databases">
        <title>Selenobaculum gbiensis gen. nov. sp. nov., a new bacterium isolated from the gut microbiota of IBD patient.</title>
        <authorList>
            <person name="Yeo S."/>
            <person name="Park H."/>
            <person name="Huh C.S."/>
        </authorList>
    </citation>
    <scope>NUCLEOTIDE SEQUENCE</scope>
    <source>
        <strain evidence="2">ICN-92133</strain>
    </source>
</reference>
<feature type="domain" description="HD-GYP" evidence="1">
    <location>
        <begin position="111"/>
        <end position="308"/>
    </location>
</feature>
<dbReference type="NCBIfam" id="TIGR00277">
    <property type="entry name" value="HDIG"/>
    <property type="match status" value="1"/>
</dbReference>
<dbReference type="Gene3D" id="1.10.3210.10">
    <property type="entry name" value="Hypothetical protein af1432"/>
    <property type="match status" value="1"/>
</dbReference>
<dbReference type="EMBL" id="CP120678">
    <property type="protein sequence ID" value="WIW71719.1"/>
    <property type="molecule type" value="Genomic_DNA"/>
</dbReference>
<dbReference type="SUPFAM" id="SSF109604">
    <property type="entry name" value="HD-domain/PDEase-like"/>
    <property type="match status" value="1"/>
</dbReference>
<keyword evidence="3" id="KW-1185">Reference proteome</keyword>
<dbReference type="Proteomes" id="UP001243623">
    <property type="component" value="Chromosome"/>
</dbReference>
<sequence length="351" mass="40340">MRNIKIDDVKPGMILARTIINDNMMVVLSKGKLLTEAHITRMHFLGIKNIYVQDEFEQRQQAVQKFLSRSHAFVAEYQEVLTEVEDVFEQIAESKEVPVDKVKGIIDHTVTNMAMRSGVIDYLYEVKSMDNFTYNHSFRVSILAGVLAKWMRYNKQQIKDVILAGFLHDIGKTQIDKNIVMKNSDRLSGEERKIYERHTTEGYKLIAEKEDIPEGVKYAVLQHHECNDGTGFPLQKKGNEIHEYAKIIAVADFYDLYTSERESYKKQTPFSTLKIIGANMYTTMDPKVCIPFLLNVRQAFIGSEVLLSNGKKGLIVQFADAYDSLPLIKISDEEMIDLNREHTISIVEYNP</sequence>
<dbReference type="SMART" id="SM00471">
    <property type="entry name" value="HDc"/>
    <property type="match status" value="1"/>
</dbReference>
<dbReference type="InterPro" id="IPR003607">
    <property type="entry name" value="HD/PDEase_dom"/>
</dbReference>
<dbReference type="PANTHER" id="PTHR43155">
    <property type="entry name" value="CYCLIC DI-GMP PHOSPHODIESTERASE PA4108-RELATED"/>
    <property type="match status" value="1"/>
</dbReference>
<accession>A0A9Y2EVV3</accession>